<dbReference type="PANTHER" id="PTHR43244">
    <property type="match status" value="1"/>
</dbReference>
<dbReference type="NCBIfam" id="TIGR03557">
    <property type="entry name" value="F420_G6P_family"/>
    <property type="match status" value="1"/>
</dbReference>
<reference evidence="3 4" key="1">
    <citation type="submission" date="2018-09" db="EMBL/GenBank/DDBJ databases">
        <title>Isolation, diversity and antifungal activity of actinobacteria from wheat.</title>
        <authorList>
            <person name="Han C."/>
        </authorList>
    </citation>
    <scope>NUCLEOTIDE SEQUENCE [LARGE SCALE GENOMIC DNA]</scope>
    <source>
        <strain evidence="3 4">NEAU-YY265</strain>
    </source>
</reference>
<dbReference type="EMBL" id="QUAL01000158">
    <property type="protein sequence ID" value="RIQ20818.1"/>
    <property type="molecule type" value="Genomic_DNA"/>
</dbReference>
<dbReference type="InterPro" id="IPR036661">
    <property type="entry name" value="Luciferase-like_sf"/>
</dbReference>
<name>A0A418KPA4_9ACTN</name>
<dbReference type="RefSeq" id="WP_119660958.1">
    <property type="nucleotide sequence ID" value="NZ_QUAL01000158.1"/>
</dbReference>
<evidence type="ECO:0000313" key="3">
    <source>
        <dbReference type="EMBL" id="RIQ20818.1"/>
    </source>
</evidence>
<protein>
    <submittedName>
        <fullName evidence="3">LLM class flavin-dependent oxidoreductase</fullName>
    </submittedName>
</protein>
<comment type="caution">
    <text evidence="3">The sequence shown here is derived from an EMBL/GenBank/DDBJ whole genome shotgun (WGS) entry which is preliminary data.</text>
</comment>
<dbReference type="Pfam" id="PF00296">
    <property type="entry name" value="Bac_luciferase"/>
    <property type="match status" value="1"/>
</dbReference>
<dbReference type="PANTHER" id="PTHR43244:SF1">
    <property type="entry name" value="5,10-METHYLENETETRAHYDROMETHANOPTERIN REDUCTASE"/>
    <property type="match status" value="1"/>
</dbReference>
<dbReference type="Proteomes" id="UP000284057">
    <property type="component" value="Unassembled WGS sequence"/>
</dbReference>
<dbReference type="SUPFAM" id="SSF51679">
    <property type="entry name" value="Bacterial luciferase-like"/>
    <property type="match status" value="1"/>
</dbReference>
<evidence type="ECO:0000313" key="4">
    <source>
        <dbReference type="Proteomes" id="UP000284057"/>
    </source>
</evidence>
<dbReference type="Gene3D" id="3.20.20.30">
    <property type="entry name" value="Luciferase-like domain"/>
    <property type="match status" value="1"/>
</dbReference>
<keyword evidence="1" id="KW-0560">Oxidoreductase</keyword>
<evidence type="ECO:0000256" key="1">
    <source>
        <dbReference type="ARBA" id="ARBA00023002"/>
    </source>
</evidence>
<dbReference type="InterPro" id="IPR050564">
    <property type="entry name" value="F420-G6PD/mer"/>
</dbReference>
<organism evidence="3 4">
    <name type="scientific">Jiangella rhizosphaerae</name>
    <dbReference type="NCBI Taxonomy" id="2293569"/>
    <lineage>
        <taxon>Bacteria</taxon>
        <taxon>Bacillati</taxon>
        <taxon>Actinomycetota</taxon>
        <taxon>Actinomycetes</taxon>
        <taxon>Jiangellales</taxon>
        <taxon>Jiangellaceae</taxon>
        <taxon>Jiangella</taxon>
    </lineage>
</organism>
<keyword evidence="4" id="KW-1185">Reference proteome</keyword>
<dbReference type="OrthoDB" id="180193at2"/>
<dbReference type="InterPro" id="IPR011251">
    <property type="entry name" value="Luciferase-like_dom"/>
</dbReference>
<sequence>MPVVGWHASHEQIPPSRLLADVRHAEQAGFQAVWSSDHFAPWGRRQGESGFSFAWLGAAMATTTLPFGVVCAPGQRYHPAVAAQAIATLAEMFPGRFAVALGSGENLNEHVTGDPWPDKNTRNARLRECADVIRALLDGDEVTHRGLVTVDRARLWTLPETPPPLYATAVTPRTAGWAAEWADGLVTVGQPAATLRDVVDAFTGNGGAGKPLAVQIHVSWAPDEDEALRIAHEQWGTNLFSPPLCWDLATTEEFDEASKHVRPDDVRQSVLVTADLGRLAAHLNDLADLGFGTIYVHHVGQEQTRFIDALGEHVLPALTAVRA</sequence>
<feature type="domain" description="Luciferase-like" evidence="2">
    <location>
        <begin position="9"/>
        <end position="291"/>
    </location>
</feature>
<dbReference type="GO" id="GO:0016705">
    <property type="term" value="F:oxidoreductase activity, acting on paired donors, with incorporation or reduction of molecular oxygen"/>
    <property type="evidence" value="ECO:0007669"/>
    <property type="project" value="InterPro"/>
</dbReference>
<gene>
    <name evidence="3" type="ORF">DY240_16580</name>
</gene>
<proteinExistence type="predicted"/>
<dbReference type="InterPro" id="IPR019945">
    <property type="entry name" value="F420_G6P_DH-rel"/>
</dbReference>
<accession>A0A418KPA4</accession>
<dbReference type="NCBIfam" id="TIGR03885">
    <property type="entry name" value="flavin_revert"/>
    <property type="match status" value="1"/>
</dbReference>
<evidence type="ECO:0000259" key="2">
    <source>
        <dbReference type="Pfam" id="PF00296"/>
    </source>
</evidence>
<dbReference type="AlphaFoldDB" id="A0A418KPA4"/>
<dbReference type="InterPro" id="IPR023907">
    <property type="entry name" value="Non-F420_Flavin_OxRdtase"/>
</dbReference>